<gene>
    <name evidence="3" type="ORF">H9906_06425</name>
</gene>
<dbReference type="Proteomes" id="UP000823889">
    <property type="component" value="Unassembled WGS sequence"/>
</dbReference>
<keyword evidence="2 3" id="KW-0378">Hydrolase</keyword>
<dbReference type="AlphaFoldDB" id="A0A9D2RLA2"/>
<accession>A0A9D2RLA2</accession>
<dbReference type="SUPFAM" id="SSF52499">
    <property type="entry name" value="Isochorismatase-like hydrolases"/>
    <property type="match status" value="1"/>
</dbReference>
<reference evidence="3" key="1">
    <citation type="journal article" date="2021" name="PeerJ">
        <title>Extensive microbial diversity within the chicken gut microbiome revealed by metagenomics and culture.</title>
        <authorList>
            <person name="Gilroy R."/>
            <person name="Ravi A."/>
            <person name="Getino M."/>
            <person name="Pursley I."/>
            <person name="Horton D.L."/>
            <person name="Alikhan N.F."/>
            <person name="Baker D."/>
            <person name="Gharbi K."/>
            <person name="Hall N."/>
            <person name="Watson M."/>
            <person name="Adriaenssens E.M."/>
            <person name="Foster-Nyarko E."/>
            <person name="Jarju S."/>
            <person name="Secka A."/>
            <person name="Antonio M."/>
            <person name="Oren A."/>
            <person name="Chaudhuri R.R."/>
            <person name="La Ragione R."/>
            <person name="Hildebrand F."/>
            <person name="Pallen M.J."/>
        </authorList>
    </citation>
    <scope>NUCLEOTIDE SEQUENCE</scope>
    <source>
        <strain evidence="3">9264</strain>
    </source>
</reference>
<dbReference type="Gene3D" id="3.40.50.850">
    <property type="entry name" value="Isochorismatase-like"/>
    <property type="match status" value="1"/>
</dbReference>
<dbReference type="InterPro" id="IPR052347">
    <property type="entry name" value="Isochorismatase_Nicotinamidase"/>
</dbReference>
<comment type="similarity">
    <text evidence="1">Belongs to the isochorismatase family.</text>
</comment>
<dbReference type="EMBL" id="DWUQ01000134">
    <property type="protein sequence ID" value="HJD44646.1"/>
    <property type="molecule type" value="Genomic_DNA"/>
</dbReference>
<dbReference type="PANTHER" id="PTHR11080">
    <property type="entry name" value="PYRAZINAMIDASE/NICOTINAMIDASE"/>
    <property type="match status" value="1"/>
</dbReference>
<dbReference type="PANTHER" id="PTHR11080:SF2">
    <property type="entry name" value="LD05707P"/>
    <property type="match status" value="1"/>
</dbReference>
<evidence type="ECO:0000313" key="3">
    <source>
        <dbReference type="EMBL" id="HJD44646.1"/>
    </source>
</evidence>
<sequence length="276" mass="30649">MATLHLLLIDPQNDFCDVPMALYGPNDETPALPVSGAHRDMQQVACLINTLGQRLTGITVSLDAHPELAIERPSVWRDAQGQPVAPFTQITYADVQAGIYVPIAEQALVAQQLKRLDKLGLTLMVWPTHCVKDSWGYQVHPAVNLELKAWEKRTGQIVEYVPKGEYPWSEHYGIFEAVTPLPEVPETQFNLDLAQRLSQVDTLLVAGEASTHCVLHSLTQLMQAADSGVIDFDFTKLVLLEDAMSPIAGFEADWADLLQRLNQRGARRSTVAEWTN</sequence>
<reference evidence="3" key="2">
    <citation type="submission" date="2021-04" db="EMBL/GenBank/DDBJ databases">
        <authorList>
            <person name="Gilroy R."/>
        </authorList>
    </citation>
    <scope>NUCLEOTIDE SEQUENCE</scope>
    <source>
        <strain evidence="3">9264</strain>
    </source>
</reference>
<dbReference type="InterPro" id="IPR036380">
    <property type="entry name" value="Isochorismatase-like_sf"/>
</dbReference>
<evidence type="ECO:0000256" key="1">
    <source>
        <dbReference type="ARBA" id="ARBA00006336"/>
    </source>
</evidence>
<protein>
    <submittedName>
        <fullName evidence="3">Cysteine hydrolase</fullName>
    </submittedName>
</protein>
<comment type="caution">
    <text evidence="3">The sequence shown here is derived from an EMBL/GenBank/DDBJ whole genome shotgun (WGS) entry which is preliminary data.</text>
</comment>
<dbReference type="GO" id="GO:0016787">
    <property type="term" value="F:hydrolase activity"/>
    <property type="evidence" value="ECO:0007669"/>
    <property type="project" value="UniProtKB-KW"/>
</dbReference>
<organism evidence="3 4">
    <name type="scientific">Candidatus Paenalcaligenes intestinipullorum</name>
    <dbReference type="NCBI Taxonomy" id="2838718"/>
    <lineage>
        <taxon>Bacteria</taxon>
        <taxon>Pseudomonadati</taxon>
        <taxon>Pseudomonadota</taxon>
        <taxon>Betaproteobacteria</taxon>
        <taxon>Burkholderiales</taxon>
        <taxon>Alcaligenaceae</taxon>
        <taxon>Paenalcaligenes</taxon>
    </lineage>
</organism>
<name>A0A9D2RLA2_9BURK</name>
<proteinExistence type="inferred from homology"/>
<evidence type="ECO:0000313" key="4">
    <source>
        <dbReference type="Proteomes" id="UP000823889"/>
    </source>
</evidence>
<evidence type="ECO:0000256" key="2">
    <source>
        <dbReference type="ARBA" id="ARBA00022801"/>
    </source>
</evidence>